<dbReference type="PANTHER" id="PTHR11040">
    <property type="entry name" value="ZINC/IRON TRANSPORTER"/>
    <property type="match status" value="1"/>
</dbReference>
<reference evidence="7 8" key="1">
    <citation type="submission" date="2020-04" db="EMBL/GenBank/DDBJ databases">
        <title>Perkinsus chesapeaki whole genome sequence.</title>
        <authorList>
            <person name="Bogema D.R."/>
        </authorList>
    </citation>
    <scope>NUCLEOTIDE SEQUENCE [LARGE SCALE GENOMIC DNA]</scope>
    <source>
        <strain evidence="7">ATCC PRA-425</strain>
    </source>
</reference>
<feature type="transmembrane region" description="Helical" evidence="6">
    <location>
        <begin position="267"/>
        <end position="288"/>
    </location>
</feature>
<proteinExistence type="predicted"/>
<feature type="transmembrane region" description="Helical" evidence="6">
    <location>
        <begin position="77"/>
        <end position="104"/>
    </location>
</feature>
<evidence type="ECO:0000256" key="6">
    <source>
        <dbReference type="SAM" id="Phobius"/>
    </source>
</evidence>
<dbReference type="InterPro" id="IPR003689">
    <property type="entry name" value="ZIP"/>
</dbReference>
<keyword evidence="2 6" id="KW-0812">Transmembrane</keyword>
<accession>A0A7J6N1B0</accession>
<feature type="transmembrane region" description="Helical" evidence="6">
    <location>
        <begin position="39"/>
        <end position="57"/>
    </location>
</feature>
<dbReference type="OrthoDB" id="262547at2759"/>
<evidence type="ECO:0000256" key="3">
    <source>
        <dbReference type="ARBA" id="ARBA00022989"/>
    </source>
</evidence>
<dbReference type="Pfam" id="PF02535">
    <property type="entry name" value="Zip"/>
    <property type="match status" value="1"/>
</dbReference>
<evidence type="ECO:0000313" key="7">
    <source>
        <dbReference type="EMBL" id="KAF4677698.1"/>
    </source>
</evidence>
<keyword evidence="4 6" id="KW-0472">Membrane</keyword>
<dbReference type="GO" id="GO:0016020">
    <property type="term" value="C:membrane"/>
    <property type="evidence" value="ECO:0007669"/>
    <property type="project" value="UniProtKB-SubCell"/>
</dbReference>
<organism evidence="7 8">
    <name type="scientific">Perkinsus chesapeaki</name>
    <name type="common">Clam parasite</name>
    <name type="synonym">Perkinsus andrewsi</name>
    <dbReference type="NCBI Taxonomy" id="330153"/>
    <lineage>
        <taxon>Eukaryota</taxon>
        <taxon>Sar</taxon>
        <taxon>Alveolata</taxon>
        <taxon>Perkinsozoa</taxon>
        <taxon>Perkinsea</taxon>
        <taxon>Perkinsida</taxon>
        <taxon>Perkinsidae</taxon>
        <taxon>Perkinsus</taxon>
    </lineage>
</organism>
<dbReference type="AlphaFoldDB" id="A0A7J6N1B0"/>
<keyword evidence="3 6" id="KW-1133">Transmembrane helix</keyword>
<protein>
    <submittedName>
        <fullName evidence="7">Zinc transporter</fullName>
    </submittedName>
</protein>
<comment type="subcellular location">
    <subcellularLocation>
        <location evidence="1">Membrane</location>
        <topology evidence="1">Multi-pass membrane protein</topology>
    </subcellularLocation>
</comment>
<comment type="caution">
    <text evidence="7">The sequence shown here is derived from an EMBL/GenBank/DDBJ whole genome shotgun (WGS) entry which is preliminary data.</text>
</comment>
<dbReference type="PANTHER" id="PTHR11040:SF205">
    <property type="entry name" value="ZINC TRANSPORTER ZUPT"/>
    <property type="match status" value="1"/>
</dbReference>
<dbReference type="EMBL" id="JAAPAO010000009">
    <property type="protein sequence ID" value="KAF4677698.1"/>
    <property type="molecule type" value="Genomic_DNA"/>
</dbReference>
<evidence type="ECO:0000313" key="8">
    <source>
        <dbReference type="Proteomes" id="UP000591131"/>
    </source>
</evidence>
<keyword evidence="8" id="KW-1185">Reference proteome</keyword>
<evidence type="ECO:0000256" key="4">
    <source>
        <dbReference type="ARBA" id="ARBA00023136"/>
    </source>
</evidence>
<name>A0A7J6N1B0_PERCH</name>
<feature type="transmembrane region" description="Helical" evidence="6">
    <location>
        <begin position="300"/>
        <end position="321"/>
    </location>
</feature>
<dbReference type="Proteomes" id="UP000591131">
    <property type="component" value="Unassembled WGS sequence"/>
</dbReference>
<evidence type="ECO:0000256" key="2">
    <source>
        <dbReference type="ARBA" id="ARBA00022692"/>
    </source>
</evidence>
<feature type="compositionally biased region" description="Polar residues" evidence="5">
    <location>
        <begin position="127"/>
        <end position="137"/>
    </location>
</feature>
<gene>
    <name evidence="7" type="primary">ZRT3_3</name>
    <name evidence="7" type="ORF">FOL47_010919</name>
</gene>
<dbReference type="GO" id="GO:0005385">
    <property type="term" value="F:zinc ion transmembrane transporter activity"/>
    <property type="evidence" value="ECO:0007669"/>
    <property type="project" value="TreeGrafter"/>
</dbReference>
<sequence length="322" mass="33892">MVLNDSNVGLAFGLTCAAGFASVIGGVLACFIKSQDRRYLSGCLALSAGVMLFVSFVEVFPEGTHLLTVGPDLEEDFAFMINVGIFFAGCSLCLAIDILSSYLVQRKCRRAQQSPLSAGEEVPGVSAISSDESTTSQDAEEQGEIEAGKEEISEEVPVAPESDEIEHESKLHLMATAIMTAGALALHNFPEGIVVFLATVEDPSIGLPLVVAIGVHNIPEGTAVALPVLEATGSKKQALFYTFVSAVAEPVGGMLAWLILGDILTDTAIGVMLSLTAGIMTYVAVIKLQRDAIKHDPSNWSTGGFLIGMAVMAISLVLFRIP</sequence>
<feature type="transmembrane region" description="Helical" evidence="6">
    <location>
        <begin position="238"/>
        <end position="261"/>
    </location>
</feature>
<evidence type="ECO:0000256" key="1">
    <source>
        <dbReference type="ARBA" id="ARBA00004141"/>
    </source>
</evidence>
<feature type="transmembrane region" description="Helical" evidence="6">
    <location>
        <begin position="12"/>
        <end position="32"/>
    </location>
</feature>
<evidence type="ECO:0000256" key="5">
    <source>
        <dbReference type="SAM" id="MobiDB-lite"/>
    </source>
</evidence>
<feature type="region of interest" description="Disordered" evidence="5">
    <location>
        <begin position="119"/>
        <end position="161"/>
    </location>
</feature>